<dbReference type="GeneID" id="94291281"/>
<feature type="compositionally biased region" description="Polar residues" evidence="1">
    <location>
        <begin position="212"/>
        <end position="226"/>
    </location>
</feature>
<protein>
    <submittedName>
        <fullName evidence="2">Uncharacterized protein</fullName>
    </submittedName>
</protein>
<evidence type="ECO:0000313" key="2">
    <source>
        <dbReference type="EMBL" id="KAG5508738.1"/>
    </source>
</evidence>
<organism evidence="2 3">
    <name type="scientific">Porcisia hertigi</name>
    <dbReference type="NCBI Taxonomy" id="2761500"/>
    <lineage>
        <taxon>Eukaryota</taxon>
        <taxon>Discoba</taxon>
        <taxon>Euglenozoa</taxon>
        <taxon>Kinetoplastea</taxon>
        <taxon>Metakinetoplastina</taxon>
        <taxon>Trypanosomatida</taxon>
        <taxon>Trypanosomatidae</taxon>
        <taxon>Leishmaniinae</taxon>
        <taxon>Porcisia</taxon>
    </lineage>
</organism>
<dbReference type="EMBL" id="JAFJZO010000016">
    <property type="protein sequence ID" value="KAG5508738.1"/>
    <property type="molecule type" value="Genomic_DNA"/>
</dbReference>
<accession>A0A836IYV9</accession>
<comment type="caution">
    <text evidence="2">The sequence shown here is derived from an EMBL/GenBank/DDBJ whole genome shotgun (WGS) entry which is preliminary data.</text>
</comment>
<dbReference type="RefSeq" id="XP_067758206.1">
    <property type="nucleotide sequence ID" value="XM_067901204.1"/>
</dbReference>
<feature type="compositionally biased region" description="Low complexity" evidence="1">
    <location>
        <begin position="498"/>
        <end position="516"/>
    </location>
</feature>
<feature type="region of interest" description="Disordered" evidence="1">
    <location>
        <begin position="212"/>
        <end position="240"/>
    </location>
</feature>
<keyword evidence="3" id="KW-1185">Reference proteome</keyword>
<proteinExistence type="predicted"/>
<feature type="region of interest" description="Disordered" evidence="1">
    <location>
        <begin position="550"/>
        <end position="610"/>
    </location>
</feature>
<dbReference type="OrthoDB" id="263814at2759"/>
<feature type="region of interest" description="Disordered" evidence="1">
    <location>
        <begin position="487"/>
        <end position="516"/>
    </location>
</feature>
<dbReference type="KEGG" id="phet:94291281"/>
<dbReference type="Proteomes" id="UP000674318">
    <property type="component" value="Unassembled WGS sequence"/>
</dbReference>
<dbReference type="AlphaFoldDB" id="A0A836IYV9"/>
<evidence type="ECO:0000313" key="3">
    <source>
        <dbReference type="Proteomes" id="UP000674318"/>
    </source>
</evidence>
<evidence type="ECO:0000256" key="1">
    <source>
        <dbReference type="SAM" id="MobiDB-lite"/>
    </source>
</evidence>
<sequence length="706" mass="75280">MSDIDTDRFLVLFGECPGEGVWCWAKTYTELVKCVQDAWGYDFTPVFKYELPCILTDANAHTRREGFSEAEDAQGGAAMSEAEGTGPLAPVPAKTRPSTCLVVLNDADDFQLWRYGGAYMSATGASGTPGAFVHHHGSPEGSAEGIMHAVSHHMDYYRPASGAQYTGTCNSATRTPTAVTAHVEGEQERVWEPRRLTSTLYAFSSCAHTMNSHSAQPRQIGSSRLSSDGAHRRASPPVRRADADVIQAPLQCILDPALILRLGVTVVLRHSAAPAEVVLFSGNTPTGQGELPWGALCLKARHAWGVHSPQFRYVDFSRGVTQMLINHVNDYRAWSRLAQLDNNRELLVVEQAPSATKGASFASPESRTAVCRYYEEEWPMGRYGSSKSVAELVSELKALEREERMAAVARFGRETKTPISGDLTVVTGGAKPVQVTDALSEPLPIDAALVPLSEKATVAPPGTSDSPPPPTEYCPLLLQKSLKHSLMTPAPLNGQSRPSLSSTATTTATTPLCAPATTDEKIDAEIRGSFLDAEHYARLMGLLSAERPDPAVASGSGGRGVISPSEAAIKQSPGGAEGHRGRSRPRMLDAQKNPAPMGTGPRADAETASSQSPCTHLITPANFGGDTSATTAHESVPLCTPLTSACKSDVWQGATLVPNSNVVSVENAALVGHERARLHNAFLSNHFRTHSPNPASARGIGATPVW</sequence>
<name>A0A836IYV9_9TRYP</name>
<feature type="region of interest" description="Disordered" evidence="1">
    <location>
        <begin position="65"/>
        <end position="84"/>
    </location>
</feature>
<gene>
    <name evidence="2" type="ORF">JKF63_05236</name>
</gene>
<reference evidence="2 3" key="1">
    <citation type="submission" date="2021-02" db="EMBL/GenBank/DDBJ databases">
        <title>Porcisia hertigi Genome sequencing and assembly.</title>
        <authorList>
            <person name="Almutairi H."/>
            <person name="Gatherer D."/>
        </authorList>
    </citation>
    <scope>NUCLEOTIDE SEQUENCE [LARGE SCALE GENOMIC DNA]</scope>
    <source>
        <strain evidence="2 3">C119</strain>
    </source>
</reference>